<evidence type="ECO:0000256" key="1">
    <source>
        <dbReference type="ARBA" id="ARBA00004571"/>
    </source>
</evidence>
<dbReference type="InterPro" id="IPR023997">
    <property type="entry name" value="TonB-dep_OMP_SusC/RagA_CS"/>
</dbReference>
<dbReference type="RefSeq" id="WP_125151186.1">
    <property type="nucleotide sequence ID" value="NZ_UYIV01000001.1"/>
</dbReference>
<dbReference type="SUPFAM" id="SSF56935">
    <property type="entry name" value="Porins"/>
    <property type="match status" value="1"/>
</dbReference>
<keyword evidence="4 7" id="KW-0812">Transmembrane</keyword>
<keyword evidence="5 7" id="KW-0472">Membrane</keyword>
<accession>A0A7Z9CG22</accession>
<protein>
    <submittedName>
        <fullName evidence="9">Outer membrane cobalamin receptor protein</fullName>
    </submittedName>
</protein>
<gene>
    <name evidence="9" type="ORF">NCTC12929_01238</name>
</gene>
<evidence type="ECO:0000256" key="2">
    <source>
        <dbReference type="ARBA" id="ARBA00022448"/>
    </source>
</evidence>
<dbReference type="Gene3D" id="2.170.130.10">
    <property type="entry name" value="TonB-dependent receptor, plug domain"/>
    <property type="match status" value="1"/>
</dbReference>
<name>A0A7Z9CG22_9FLAO</name>
<dbReference type="InterPro" id="IPR012910">
    <property type="entry name" value="Plug_dom"/>
</dbReference>
<keyword evidence="6 7" id="KW-0998">Cell outer membrane</keyword>
<dbReference type="GO" id="GO:0009279">
    <property type="term" value="C:cell outer membrane"/>
    <property type="evidence" value="ECO:0007669"/>
    <property type="project" value="UniProtKB-SubCell"/>
</dbReference>
<evidence type="ECO:0000313" key="9">
    <source>
        <dbReference type="EMBL" id="VDH04030.1"/>
    </source>
</evidence>
<dbReference type="AlphaFoldDB" id="A0A7Z9CG22"/>
<dbReference type="NCBIfam" id="TIGR04057">
    <property type="entry name" value="SusC_RagA_signa"/>
    <property type="match status" value="1"/>
</dbReference>
<dbReference type="NCBIfam" id="TIGR04056">
    <property type="entry name" value="OMP_RagA_SusC"/>
    <property type="match status" value="1"/>
</dbReference>
<feature type="domain" description="TonB-dependent receptor plug" evidence="8">
    <location>
        <begin position="50"/>
        <end position="157"/>
    </location>
</feature>
<evidence type="ECO:0000256" key="7">
    <source>
        <dbReference type="PROSITE-ProRule" id="PRU01360"/>
    </source>
</evidence>
<evidence type="ECO:0000313" key="10">
    <source>
        <dbReference type="Proteomes" id="UP000270205"/>
    </source>
</evidence>
<reference evidence="9 10" key="1">
    <citation type="submission" date="2018-11" db="EMBL/GenBank/DDBJ databases">
        <authorList>
            <consortium name="Pathogen Informatics"/>
        </authorList>
    </citation>
    <scope>NUCLEOTIDE SEQUENCE [LARGE SCALE GENOMIC DNA]</scope>
    <source>
        <strain evidence="9 10">NCTC12929</strain>
    </source>
</reference>
<evidence type="ECO:0000256" key="6">
    <source>
        <dbReference type="ARBA" id="ARBA00023237"/>
    </source>
</evidence>
<sequence length="1006" mass="112288">MSVKSKVLSAGVLFFLGGQMMLAQKAKNDTVQKEKKIEEVVIVGYSAVKKEDFTGAVGVVKTENISKKSASNVAQALTGEIAGVRVITTSGQPGSDPSIRVRGFGSVNGSRDPLYVVDGVPFNGSISSLNQEDIQSFNVLKDAAATSIYGSRGANGVVLITTKKGRANRDMLMLESKIGFNTPLIPRYDVIRSPEQYIGLVWESLYNRGRLTPNVADPVAFANDRLFSNLGIRPKYNMWDATAAELIDPVTRQVRAGVARKYDPENWKDYAFQTSIRTEHNLSISGGAGKTTYYAGLGYLKDEGYSINSKYERYSGRLNLSHQAKPWLRGEFNMGYAFSKTLRNGQSENSNSVFWLVDNMPSIYPLFLRDSQGRKVVDPHYGGYQYDYGEGRGFAALTNAIANALYNSDSRDRHEINANFFLKADIVKGLSFETRLGGQYYNNSRNIYQNPYYGPSVSQNGSLDKVRTEMFSYNWLQMLRYMNRFGSHGLQAFVAHETTDWQTPILEVSKYGLINPRGTEFNNAINQNPAYSYVNNYALESYFGQLMYDFDNKYLLQASVRRDGSSRFLLNKWDTFYSLGLGWVLKKENFLKDVDFINRLKLRASYGTVGEQAGIGYYPGYSIYDPGNFMGLPAAVYNRDGYPNLTWEKRKVLDAGIEFALSKKRVIEGSVDVYHQTTDNLIFDSRIPPSTGNAILKVNQGSLVNKGVEFTLTGNIVNNDNFFLSVNVNGERTKNVLTAMPIDNTTGKPKIIDLSESGFGRAEGYSLYDFYMREWAGVNRETGAAQWVLHYNDLNDDGKYNVDTDVAITSLFEYQKLNPNAKIGETTTEDYSKATQKFVGKSALPDLRGAFGFKAGYKAISLDVQFLYGIGGYAYDSQYASLMHNGGAGSNNWHTDILQRWTTPGQVTDVPRLSNNRDLNYNSLSTRFLTKSDFIALNNVKISYDLPKDFANNIGLAAMSLSVAGDNLWISTRRKGFNPTTSETGNSSSYRYSPLSTFTFGVKLSF</sequence>
<organism evidence="9 10">
    <name type="scientific">Bergeyella zoohelcum</name>
    <dbReference type="NCBI Taxonomy" id="1015"/>
    <lineage>
        <taxon>Bacteria</taxon>
        <taxon>Pseudomonadati</taxon>
        <taxon>Bacteroidota</taxon>
        <taxon>Flavobacteriia</taxon>
        <taxon>Flavobacteriales</taxon>
        <taxon>Weeksellaceae</taxon>
        <taxon>Bergeyella</taxon>
    </lineage>
</organism>
<dbReference type="InterPro" id="IPR036942">
    <property type="entry name" value="Beta-barrel_TonB_sf"/>
</dbReference>
<dbReference type="InterPro" id="IPR023996">
    <property type="entry name" value="TonB-dep_OMP_SusC/RagA"/>
</dbReference>
<dbReference type="EMBL" id="UYIV01000001">
    <property type="protein sequence ID" value="VDH04030.1"/>
    <property type="molecule type" value="Genomic_DNA"/>
</dbReference>
<dbReference type="Gene3D" id="2.40.170.20">
    <property type="entry name" value="TonB-dependent receptor, beta-barrel domain"/>
    <property type="match status" value="1"/>
</dbReference>
<dbReference type="FunFam" id="2.170.130.10:FF:000008">
    <property type="entry name" value="SusC/RagA family TonB-linked outer membrane protein"/>
    <property type="match status" value="1"/>
</dbReference>
<dbReference type="InterPro" id="IPR039426">
    <property type="entry name" value="TonB-dep_rcpt-like"/>
</dbReference>
<dbReference type="Proteomes" id="UP000270205">
    <property type="component" value="Unassembled WGS sequence"/>
</dbReference>
<dbReference type="PROSITE" id="PS52016">
    <property type="entry name" value="TONB_DEPENDENT_REC_3"/>
    <property type="match status" value="1"/>
</dbReference>
<dbReference type="InterPro" id="IPR037066">
    <property type="entry name" value="Plug_dom_sf"/>
</dbReference>
<dbReference type="Pfam" id="PF07715">
    <property type="entry name" value="Plug"/>
    <property type="match status" value="1"/>
</dbReference>
<comment type="caution">
    <text evidence="9">The sequence shown here is derived from an EMBL/GenBank/DDBJ whole genome shotgun (WGS) entry which is preliminary data.</text>
</comment>
<evidence type="ECO:0000259" key="8">
    <source>
        <dbReference type="Pfam" id="PF07715"/>
    </source>
</evidence>
<keyword evidence="2 7" id="KW-0813">Transport</keyword>
<comment type="similarity">
    <text evidence="7">Belongs to the TonB-dependent receptor family.</text>
</comment>
<keyword evidence="3 7" id="KW-1134">Transmembrane beta strand</keyword>
<evidence type="ECO:0000256" key="4">
    <source>
        <dbReference type="ARBA" id="ARBA00022692"/>
    </source>
</evidence>
<keyword evidence="9" id="KW-0675">Receptor</keyword>
<evidence type="ECO:0000256" key="3">
    <source>
        <dbReference type="ARBA" id="ARBA00022452"/>
    </source>
</evidence>
<evidence type="ECO:0000256" key="5">
    <source>
        <dbReference type="ARBA" id="ARBA00023136"/>
    </source>
</evidence>
<comment type="subcellular location">
    <subcellularLocation>
        <location evidence="1 7">Cell outer membrane</location>
        <topology evidence="1 7">Multi-pass membrane protein</topology>
    </subcellularLocation>
</comment>
<proteinExistence type="inferred from homology"/>